<gene>
    <name evidence="5" type="ORF">ACFOEI_03655</name>
</gene>
<proteinExistence type="inferred from homology"/>
<reference evidence="6" key="1">
    <citation type="journal article" date="2019" name="Int. J. Syst. Evol. Microbiol.">
        <title>The Global Catalogue of Microorganisms (GCM) 10K type strain sequencing project: providing services to taxonomists for standard genome sequencing and annotation.</title>
        <authorList>
            <consortium name="The Broad Institute Genomics Platform"/>
            <consortium name="The Broad Institute Genome Sequencing Center for Infectious Disease"/>
            <person name="Wu L."/>
            <person name="Ma J."/>
        </authorList>
    </citation>
    <scope>NUCLEOTIDE SEQUENCE [LARGE SCALE GENOMIC DNA]</scope>
    <source>
        <strain evidence="6">KCTC 12847</strain>
    </source>
</reference>
<dbReference type="Pfam" id="PF01494">
    <property type="entry name" value="FAD_binding_3"/>
    <property type="match status" value="1"/>
</dbReference>
<sequence>MHLNTLPRDWDVVIAGAGVAGAVIAYRLACRGLRVLLAEKAAWPRNKACGGCLNAATLRALDHAGLGEVRQLGRPYAQLALASGQRRATLPLPEGRALSRRRLDDWLVRQAMQAGVVFLDSTQVVLRPADTQSGCRRVLLRQRQVQCTVSARLVIGGDGLGSRLLREDAPDELHVADGSRIGVGTTLDEAPAFYTSGRIHMACAAPGYVGLVRVESNRLNIGAALDPDWIKRCGGPVEAVKGVLRQVGFPSWGALDEADWHGTPQLTRRRTRLGSERVLILGDAAGYVEPFTGEGMGWAVAGAAALEPLALEAVFAWRPALVERWTARHARVIRARQRGCQGVAAALRRPRLLQATLPWLDAVPASVAPLTAWLNRDYPCNRREAQ</sequence>
<evidence type="ECO:0000256" key="1">
    <source>
        <dbReference type="ARBA" id="ARBA00038079"/>
    </source>
</evidence>
<keyword evidence="3" id="KW-0472">Membrane</keyword>
<dbReference type="InterPro" id="IPR050407">
    <property type="entry name" value="Geranylgeranyl_reductase"/>
</dbReference>
<dbReference type="Proteomes" id="UP001595640">
    <property type="component" value="Unassembled WGS sequence"/>
</dbReference>
<keyword evidence="3" id="KW-0812">Transmembrane</keyword>
<dbReference type="PRINTS" id="PR00420">
    <property type="entry name" value="RNGMNOXGNASE"/>
</dbReference>
<dbReference type="PANTHER" id="PTHR42685:SF22">
    <property type="entry name" value="CONDITIONED MEDIUM FACTOR RECEPTOR 1"/>
    <property type="match status" value="1"/>
</dbReference>
<dbReference type="RefSeq" id="WP_019019955.1">
    <property type="nucleotide sequence ID" value="NZ_BMXD01000011.1"/>
</dbReference>
<dbReference type="InterPro" id="IPR002938">
    <property type="entry name" value="FAD-bd"/>
</dbReference>
<dbReference type="Gene3D" id="3.50.50.60">
    <property type="entry name" value="FAD/NAD(P)-binding domain"/>
    <property type="match status" value="1"/>
</dbReference>
<protein>
    <recommendedName>
        <fullName evidence="2">Protein CbrA</fullName>
    </recommendedName>
</protein>
<evidence type="ECO:0000256" key="3">
    <source>
        <dbReference type="SAM" id="Phobius"/>
    </source>
</evidence>
<dbReference type="InterPro" id="IPR036188">
    <property type="entry name" value="FAD/NAD-bd_sf"/>
</dbReference>
<keyword evidence="6" id="KW-1185">Reference proteome</keyword>
<evidence type="ECO:0000256" key="2">
    <source>
        <dbReference type="ARBA" id="ARBA00040363"/>
    </source>
</evidence>
<dbReference type="EMBL" id="JBHRUH010000006">
    <property type="protein sequence ID" value="MFC3291167.1"/>
    <property type="molecule type" value="Genomic_DNA"/>
</dbReference>
<organism evidence="5 6">
    <name type="scientific">Modicisalibacter luteus</name>
    <dbReference type="NCBI Taxonomy" id="453962"/>
    <lineage>
        <taxon>Bacteria</taxon>
        <taxon>Pseudomonadati</taxon>
        <taxon>Pseudomonadota</taxon>
        <taxon>Gammaproteobacteria</taxon>
        <taxon>Oceanospirillales</taxon>
        <taxon>Halomonadaceae</taxon>
        <taxon>Modicisalibacter</taxon>
    </lineage>
</organism>
<dbReference type="SUPFAM" id="SSF51905">
    <property type="entry name" value="FAD/NAD(P)-binding domain"/>
    <property type="match status" value="1"/>
</dbReference>
<dbReference type="PANTHER" id="PTHR42685">
    <property type="entry name" value="GERANYLGERANYL DIPHOSPHATE REDUCTASE"/>
    <property type="match status" value="1"/>
</dbReference>
<evidence type="ECO:0000313" key="6">
    <source>
        <dbReference type="Proteomes" id="UP001595640"/>
    </source>
</evidence>
<name>A0ABV7LXA8_9GAMM</name>
<evidence type="ECO:0000313" key="5">
    <source>
        <dbReference type="EMBL" id="MFC3291167.1"/>
    </source>
</evidence>
<feature type="domain" description="FAD-binding" evidence="4">
    <location>
        <begin position="10"/>
        <end position="306"/>
    </location>
</feature>
<comment type="similarity">
    <text evidence="1">Belongs to the CbrA family.</text>
</comment>
<feature type="transmembrane region" description="Helical" evidence="3">
    <location>
        <begin position="12"/>
        <end position="30"/>
    </location>
</feature>
<dbReference type="GO" id="GO:0016491">
    <property type="term" value="F:oxidoreductase activity"/>
    <property type="evidence" value="ECO:0007669"/>
    <property type="project" value="UniProtKB-KW"/>
</dbReference>
<keyword evidence="5" id="KW-0560">Oxidoreductase</keyword>
<keyword evidence="3" id="KW-1133">Transmembrane helix</keyword>
<comment type="caution">
    <text evidence="5">The sequence shown here is derived from an EMBL/GenBank/DDBJ whole genome shotgun (WGS) entry which is preliminary data.</text>
</comment>
<evidence type="ECO:0000259" key="4">
    <source>
        <dbReference type="Pfam" id="PF01494"/>
    </source>
</evidence>
<accession>A0ABV7LXA8</accession>